<feature type="transmembrane region" description="Helical" evidence="6">
    <location>
        <begin position="775"/>
        <end position="795"/>
    </location>
</feature>
<dbReference type="PANTHER" id="PTHR30287">
    <property type="entry name" value="MEMBRANE COMPONENT OF PREDICTED ABC SUPERFAMILY METABOLITE UPTAKE TRANSPORTER"/>
    <property type="match status" value="1"/>
</dbReference>
<keyword evidence="2" id="KW-1003">Cell membrane</keyword>
<dbReference type="PANTHER" id="PTHR30287:SF1">
    <property type="entry name" value="INNER MEMBRANE PROTEIN"/>
    <property type="match status" value="1"/>
</dbReference>
<proteinExistence type="predicted"/>
<accession>A0ABN2Z887</accession>
<evidence type="ECO:0000256" key="3">
    <source>
        <dbReference type="ARBA" id="ARBA00022692"/>
    </source>
</evidence>
<keyword evidence="5 6" id="KW-0472">Membrane</keyword>
<name>A0ABN2Z887_9ACTN</name>
<feature type="transmembrane region" description="Helical" evidence="6">
    <location>
        <begin position="319"/>
        <end position="342"/>
    </location>
</feature>
<dbReference type="InterPro" id="IPR003838">
    <property type="entry name" value="ABC3_permease_C"/>
</dbReference>
<reference evidence="8 9" key="1">
    <citation type="journal article" date="2019" name="Int. J. Syst. Evol. Microbiol.">
        <title>The Global Catalogue of Microorganisms (GCM) 10K type strain sequencing project: providing services to taxonomists for standard genome sequencing and annotation.</title>
        <authorList>
            <consortium name="The Broad Institute Genomics Platform"/>
            <consortium name="The Broad Institute Genome Sequencing Center for Infectious Disease"/>
            <person name="Wu L."/>
            <person name="Ma J."/>
        </authorList>
    </citation>
    <scope>NUCLEOTIDE SEQUENCE [LARGE SCALE GENOMIC DNA]</scope>
    <source>
        <strain evidence="8 9">JCM 14560</strain>
    </source>
</reference>
<protein>
    <submittedName>
        <fullName evidence="8">ABC transporter permease</fullName>
    </submittedName>
</protein>
<keyword evidence="9" id="KW-1185">Reference proteome</keyword>
<keyword evidence="4 6" id="KW-1133">Transmembrane helix</keyword>
<feature type="domain" description="ABC3 transporter permease C-terminal" evidence="7">
    <location>
        <begin position="270"/>
        <end position="389"/>
    </location>
</feature>
<evidence type="ECO:0000259" key="7">
    <source>
        <dbReference type="Pfam" id="PF02687"/>
    </source>
</evidence>
<organism evidence="8 9">
    <name type="scientific">Kitasatospora kazusensis</name>
    <dbReference type="NCBI Taxonomy" id="407974"/>
    <lineage>
        <taxon>Bacteria</taxon>
        <taxon>Bacillati</taxon>
        <taxon>Actinomycetota</taxon>
        <taxon>Actinomycetes</taxon>
        <taxon>Kitasatosporales</taxon>
        <taxon>Streptomycetaceae</taxon>
        <taxon>Kitasatospora</taxon>
    </lineage>
</organism>
<feature type="transmembrane region" description="Helical" evidence="6">
    <location>
        <begin position="438"/>
        <end position="458"/>
    </location>
</feature>
<feature type="transmembrane region" description="Helical" evidence="6">
    <location>
        <begin position="17"/>
        <end position="38"/>
    </location>
</feature>
<evidence type="ECO:0000256" key="5">
    <source>
        <dbReference type="ARBA" id="ARBA00023136"/>
    </source>
</evidence>
<evidence type="ECO:0000256" key="2">
    <source>
        <dbReference type="ARBA" id="ARBA00022475"/>
    </source>
</evidence>
<feature type="transmembrane region" description="Helical" evidence="6">
    <location>
        <begin position="263"/>
        <end position="290"/>
    </location>
</feature>
<comment type="caution">
    <text evidence="8">The sequence shown here is derived from an EMBL/GenBank/DDBJ whole genome shotgun (WGS) entry which is preliminary data.</text>
</comment>
<feature type="transmembrane region" description="Helical" evidence="6">
    <location>
        <begin position="807"/>
        <end position="830"/>
    </location>
</feature>
<gene>
    <name evidence="8" type="ORF">GCM10009760_19520</name>
</gene>
<dbReference type="PROSITE" id="PS51257">
    <property type="entry name" value="PROKAR_LIPOPROTEIN"/>
    <property type="match status" value="1"/>
</dbReference>
<feature type="transmembrane region" description="Helical" evidence="6">
    <location>
        <begin position="362"/>
        <end position="382"/>
    </location>
</feature>
<keyword evidence="3 6" id="KW-0812">Transmembrane</keyword>
<feature type="transmembrane region" description="Helical" evidence="6">
    <location>
        <begin position="411"/>
        <end position="432"/>
    </location>
</feature>
<evidence type="ECO:0000313" key="9">
    <source>
        <dbReference type="Proteomes" id="UP001422759"/>
    </source>
</evidence>
<evidence type="ECO:0000256" key="4">
    <source>
        <dbReference type="ARBA" id="ARBA00022989"/>
    </source>
</evidence>
<dbReference type="Proteomes" id="UP001422759">
    <property type="component" value="Unassembled WGS sequence"/>
</dbReference>
<evidence type="ECO:0000256" key="1">
    <source>
        <dbReference type="ARBA" id="ARBA00004651"/>
    </source>
</evidence>
<sequence>MTNGLARASVRFRPSSFVGSFVALFFGAAIIMACGTLMQTGLTAHVTPVRYAHAPVIVAATPEARITVHSGNETRTAAAALPERARVDAGLVARIAAQPGVAVALPDSAFPVQSGPGSTLPPLTGRNFSALTVAGPQGAPLAQGRAPGDGEVLLDTSTAQAAGLAVGSSVTLTAPGGRGSYRISGLTASQADHASAWFADGAAEQLSGHPGRVDAIAVLPREGVSTKTLAQQVGQTVGTGGEVLTGDARGAAEQPGLAQGKQVLLGLGGSFGGIAAMTAVFVVMGTVALATGQRAREFALLRAIGATPRQIRRTIATEAALLAPMAGAAGVLPGLALARWWFDALVSRGAVPAGVALSTGVVPIAVAVGASLLAALASGHLASRRPAKLRPSQALGEAAVERARPGTVRTVIGLLAVAGGVAMAAIAANLTGENAANVALGVVMSFLLAVALLGPLLARFATGLLGTPLRAGGGAAGSLAADNTRANARRLASAITPIVMVTAFCGTLLFLQSTIRHVSAAQIRTGVVADQVIGSKGPGLPVDTAGQIARLPGVDASIGVLHSGAVYRSGDVLASATALGISGDPARLPRVLDLGVKDGSLAALGGSADTVAIDASLADTLGVKVGDRAPLWLGDGTEVRPTVVATYERGLGLGQLLLPRAALTGHVTGGFDTEVLVADTPGADRAAVAAAAVTRLGSPMVTVTDSAGYTAQADRDLELNSWANTVMAGVLGGFAAVAAANTLVMTALDRRREVGLLRLAGATRRQVRGMMRWEALLVAATGLLVGGAIAWITLVPVARGLTGAAPYVPVGTALPLAAGTVALALAATALPTRALLRTRPVEAGAGRA</sequence>
<comment type="subcellular location">
    <subcellularLocation>
        <location evidence="1">Cell membrane</location>
        <topology evidence="1">Multi-pass membrane protein</topology>
    </subcellularLocation>
</comment>
<dbReference type="InterPro" id="IPR038766">
    <property type="entry name" value="Membrane_comp_ABC_pdt"/>
</dbReference>
<feature type="transmembrane region" description="Helical" evidence="6">
    <location>
        <begin position="726"/>
        <end position="748"/>
    </location>
</feature>
<feature type="transmembrane region" description="Helical" evidence="6">
    <location>
        <begin position="491"/>
        <end position="511"/>
    </location>
</feature>
<evidence type="ECO:0000313" key="8">
    <source>
        <dbReference type="EMBL" id="GAA2138311.1"/>
    </source>
</evidence>
<feature type="domain" description="ABC3 transporter permease C-terminal" evidence="7">
    <location>
        <begin position="727"/>
        <end position="838"/>
    </location>
</feature>
<dbReference type="RefSeq" id="WP_344462934.1">
    <property type="nucleotide sequence ID" value="NZ_BAAANT010000008.1"/>
</dbReference>
<dbReference type="EMBL" id="BAAANT010000008">
    <property type="protein sequence ID" value="GAA2138311.1"/>
    <property type="molecule type" value="Genomic_DNA"/>
</dbReference>
<dbReference type="Pfam" id="PF02687">
    <property type="entry name" value="FtsX"/>
    <property type="match status" value="2"/>
</dbReference>
<evidence type="ECO:0000256" key="6">
    <source>
        <dbReference type="SAM" id="Phobius"/>
    </source>
</evidence>